<keyword evidence="5 6" id="KW-0234">DNA repair</keyword>
<keyword evidence="3 6" id="KW-0227">DNA damage</keyword>
<keyword evidence="2 6" id="KW-0255">Endonuclease</keyword>
<dbReference type="InterPro" id="IPR011335">
    <property type="entry name" value="Restrct_endonuc-II-like"/>
</dbReference>
<dbReference type="SUPFAM" id="SSF52980">
    <property type="entry name" value="Restriction endonuclease-like"/>
    <property type="match status" value="1"/>
</dbReference>
<protein>
    <recommendedName>
        <fullName evidence="6">Very short patch repair endonuclease</fullName>
        <ecNumber evidence="6">3.1.-.-</ecNumber>
    </recommendedName>
</protein>
<dbReference type="EMBL" id="WPIK01000022">
    <property type="protein sequence ID" value="MVN23309.1"/>
    <property type="molecule type" value="Genomic_DNA"/>
</dbReference>
<feature type="domain" description="DUF559" evidence="7">
    <location>
        <begin position="110"/>
        <end position="152"/>
    </location>
</feature>
<dbReference type="Pfam" id="PF03852">
    <property type="entry name" value="Vsr"/>
    <property type="match status" value="1"/>
</dbReference>
<keyword evidence="4 6" id="KW-0378">Hydrolase</keyword>
<dbReference type="GO" id="GO:0016787">
    <property type="term" value="F:hydrolase activity"/>
    <property type="evidence" value="ECO:0007669"/>
    <property type="project" value="UniProtKB-KW"/>
</dbReference>
<dbReference type="CDD" id="cd00221">
    <property type="entry name" value="Vsr"/>
    <property type="match status" value="1"/>
</dbReference>
<evidence type="ECO:0000256" key="5">
    <source>
        <dbReference type="ARBA" id="ARBA00023204"/>
    </source>
</evidence>
<evidence type="ECO:0000256" key="1">
    <source>
        <dbReference type="ARBA" id="ARBA00022722"/>
    </source>
</evidence>
<dbReference type="Proteomes" id="UP000462014">
    <property type="component" value="Unassembled WGS sequence"/>
</dbReference>
<dbReference type="NCBIfam" id="TIGR00632">
    <property type="entry name" value="vsr"/>
    <property type="match status" value="1"/>
</dbReference>
<dbReference type="InterPro" id="IPR004603">
    <property type="entry name" value="DNA_mismatch_endonuc_vsr"/>
</dbReference>
<dbReference type="InterPro" id="IPR007569">
    <property type="entry name" value="DUF559"/>
</dbReference>
<sequence>MVNYTEEEVIKVPRFKEENGFYTTRQRSLLMSKIKAKDTSPEILLRKALWKTGLRYRLYNKSLPGNPDIVLKKYRLIIFIDGEFWHGFNWEKKREKIKTNRDFWIAKIERNMQRDKTNTIKLELLGFKVLRFWERQIKKEMQACIDEIQKYIDFKKTI</sequence>
<organism evidence="8 9">
    <name type="scientific">Mucilaginibacter arboris</name>
    <dbReference type="NCBI Taxonomy" id="2682090"/>
    <lineage>
        <taxon>Bacteria</taxon>
        <taxon>Pseudomonadati</taxon>
        <taxon>Bacteroidota</taxon>
        <taxon>Sphingobacteriia</taxon>
        <taxon>Sphingobacteriales</taxon>
        <taxon>Sphingobacteriaceae</taxon>
        <taxon>Mucilaginibacter</taxon>
    </lineage>
</organism>
<dbReference type="Gene3D" id="3.40.960.10">
    <property type="entry name" value="VSR Endonuclease"/>
    <property type="match status" value="1"/>
</dbReference>
<dbReference type="Pfam" id="PF04480">
    <property type="entry name" value="DUF559"/>
    <property type="match status" value="1"/>
</dbReference>
<evidence type="ECO:0000256" key="6">
    <source>
        <dbReference type="PIRNR" id="PIRNR018267"/>
    </source>
</evidence>
<comment type="caution">
    <text evidence="8">The sequence shown here is derived from an EMBL/GenBank/DDBJ whole genome shotgun (WGS) entry which is preliminary data.</text>
</comment>
<dbReference type="RefSeq" id="WP_157569428.1">
    <property type="nucleotide sequence ID" value="NZ_WPIK01000022.1"/>
</dbReference>
<keyword evidence="9" id="KW-1185">Reference proteome</keyword>
<evidence type="ECO:0000313" key="8">
    <source>
        <dbReference type="EMBL" id="MVN23309.1"/>
    </source>
</evidence>
<name>A0A7K1T186_9SPHI</name>
<reference evidence="8 9" key="1">
    <citation type="submission" date="2019-12" db="EMBL/GenBank/DDBJ databases">
        <title>Mucilaginibacter sp. HMF7410 genome sequencing and assembly.</title>
        <authorList>
            <person name="Kang H."/>
            <person name="Cha I."/>
            <person name="Kim H."/>
            <person name="Joh K."/>
        </authorList>
    </citation>
    <scope>NUCLEOTIDE SEQUENCE [LARGE SCALE GENOMIC DNA]</scope>
    <source>
        <strain evidence="8 9">HMF7410</strain>
    </source>
</reference>
<dbReference type="GO" id="GO:0006298">
    <property type="term" value="P:mismatch repair"/>
    <property type="evidence" value="ECO:0007669"/>
    <property type="project" value="UniProtKB-UniRule"/>
</dbReference>
<dbReference type="GO" id="GO:0004519">
    <property type="term" value="F:endonuclease activity"/>
    <property type="evidence" value="ECO:0007669"/>
    <property type="project" value="UniProtKB-KW"/>
</dbReference>
<comment type="similarity">
    <text evidence="6">Belongs to the vsr family.</text>
</comment>
<dbReference type="EC" id="3.1.-.-" evidence="6"/>
<evidence type="ECO:0000313" key="9">
    <source>
        <dbReference type="Proteomes" id="UP000462014"/>
    </source>
</evidence>
<evidence type="ECO:0000256" key="2">
    <source>
        <dbReference type="ARBA" id="ARBA00022759"/>
    </source>
</evidence>
<gene>
    <name evidence="8" type="primary">vsr</name>
    <name evidence="8" type="ORF">GO621_17430</name>
</gene>
<proteinExistence type="inferred from homology"/>
<evidence type="ECO:0000256" key="4">
    <source>
        <dbReference type="ARBA" id="ARBA00022801"/>
    </source>
</evidence>
<evidence type="ECO:0000259" key="7">
    <source>
        <dbReference type="Pfam" id="PF04480"/>
    </source>
</evidence>
<comment type="function">
    <text evidence="6">May nick specific sequences that contain T:G mispairs resulting from m5C-deamination.</text>
</comment>
<evidence type="ECO:0000256" key="3">
    <source>
        <dbReference type="ARBA" id="ARBA00022763"/>
    </source>
</evidence>
<dbReference type="AlphaFoldDB" id="A0A7K1T186"/>
<keyword evidence="1 6" id="KW-0540">Nuclease</keyword>
<accession>A0A7K1T186</accession>
<dbReference type="PIRSF" id="PIRSF018267">
    <property type="entry name" value="VSR_endonuc"/>
    <property type="match status" value="1"/>
</dbReference>